<evidence type="ECO:0000313" key="4">
    <source>
        <dbReference type="Proteomes" id="UP000186594"/>
    </source>
</evidence>
<dbReference type="Gene3D" id="3.60.20.30">
    <property type="entry name" value="(Glycosyl)asparaginase"/>
    <property type="match status" value="1"/>
</dbReference>
<feature type="site" description="Cleavage; by autolysis" evidence="2">
    <location>
        <begin position="189"/>
        <end position="190"/>
    </location>
</feature>
<sequence length="249" mass="26240">MTDKIIGPYKPFVVVHIGAGNHSRKLENQYKALCNESCIRAMDLLLSGSSSFKAVEMAVKILEDSALTNAGFGSNLTVTGSVECDAAVMYQGRCAALGAVNGRVYNPISGACKLWEEGLVKLPRGRIQPSLLVGSGASEWCKAHGVQVVDLDSMVSERARIDYAYWRSLLDDDGSCFKEPNHPRDIVDDTVGAICFDSSGKIACASSSGGIALKQNGRVGPAALAGIGLWMASNTTVLSTGSPKTCFGA</sequence>
<dbReference type="EMBL" id="LXFE01000122">
    <property type="protein sequence ID" value="OLL27075.1"/>
    <property type="molecule type" value="Genomic_DNA"/>
</dbReference>
<dbReference type="STRING" id="1198029.A0A1U7LWL7"/>
<dbReference type="InterPro" id="IPR000246">
    <property type="entry name" value="Peptidase_T2"/>
</dbReference>
<dbReference type="GO" id="GO:0004298">
    <property type="term" value="F:threonine-type endopeptidase activity"/>
    <property type="evidence" value="ECO:0007669"/>
    <property type="project" value="InterPro"/>
</dbReference>
<dbReference type="InterPro" id="IPR037464">
    <property type="entry name" value="Taspase1"/>
</dbReference>
<dbReference type="AlphaFoldDB" id="A0A1U7LWL7"/>
<dbReference type="OMA" id="MNGATHE"/>
<evidence type="ECO:0000256" key="2">
    <source>
        <dbReference type="PIRSR" id="PIRSR600246-3"/>
    </source>
</evidence>
<organism evidence="3 4">
    <name type="scientific">Neolecta irregularis (strain DAH-3)</name>
    <dbReference type="NCBI Taxonomy" id="1198029"/>
    <lineage>
        <taxon>Eukaryota</taxon>
        <taxon>Fungi</taxon>
        <taxon>Dikarya</taxon>
        <taxon>Ascomycota</taxon>
        <taxon>Taphrinomycotina</taxon>
        <taxon>Neolectales</taxon>
        <taxon>Neolectaceae</taxon>
        <taxon>Neolecta</taxon>
    </lineage>
</organism>
<protein>
    <submittedName>
        <fullName evidence="3">Threonine aspartase 1</fullName>
    </submittedName>
</protein>
<evidence type="ECO:0000313" key="3">
    <source>
        <dbReference type="EMBL" id="OLL27075.1"/>
    </source>
</evidence>
<dbReference type="GO" id="GO:0005737">
    <property type="term" value="C:cytoplasm"/>
    <property type="evidence" value="ECO:0007669"/>
    <property type="project" value="TreeGrafter"/>
</dbReference>
<accession>A0A1U7LWL7</accession>
<dbReference type="PANTHER" id="PTHR10188">
    <property type="entry name" value="L-ASPARAGINASE"/>
    <property type="match status" value="1"/>
</dbReference>
<gene>
    <name evidence="3" type="ORF">NEOLI_000788</name>
</gene>
<keyword evidence="4" id="KW-1185">Reference proteome</keyword>
<comment type="caution">
    <text evidence="3">The sequence shown here is derived from an EMBL/GenBank/DDBJ whole genome shotgun (WGS) entry which is preliminary data.</text>
</comment>
<dbReference type="OrthoDB" id="77601at2759"/>
<dbReference type="Proteomes" id="UP000186594">
    <property type="component" value="Unassembled WGS sequence"/>
</dbReference>
<dbReference type="InterPro" id="IPR029055">
    <property type="entry name" value="Ntn_hydrolases_N"/>
</dbReference>
<reference evidence="3 4" key="1">
    <citation type="submission" date="2016-04" db="EMBL/GenBank/DDBJ databases">
        <title>Evolutionary innovation and constraint leading to complex multicellularity in the Ascomycota.</title>
        <authorList>
            <person name="Cisse O."/>
            <person name="Nguyen A."/>
            <person name="Hewitt D.A."/>
            <person name="Jedd G."/>
            <person name="Stajich J.E."/>
        </authorList>
    </citation>
    <scope>NUCLEOTIDE SEQUENCE [LARGE SCALE GENOMIC DNA]</scope>
    <source>
        <strain evidence="3 4">DAH-3</strain>
    </source>
</reference>
<feature type="active site" description="Nucleophile" evidence="1">
    <location>
        <position position="190"/>
    </location>
</feature>
<dbReference type="SUPFAM" id="SSF56235">
    <property type="entry name" value="N-terminal nucleophile aminohydrolases (Ntn hydrolases)"/>
    <property type="match status" value="1"/>
</dbReference>
<dbReference type="PANTHER" id="PTHR10188:SF8">
    <property type="entry name" value="THREONINE ASPARTASE 1"/>
    <property type="match status" value="1"/>
</dbReference>
<dbReference type="CDD" id="cd04514">
    <property type="entry name" value="Taspase1_like"/>
    <property type="match status" value="1"/>
</dbReference>
<dbReference type="GO" id="GO:0051604">
    <property type="term" value="P:protein maturation"/>
    <property type="evidence" value="ECO:0007669"/>
    <property type="project" value="TreeGrafter"/>
</dbReference>
<name>A0A1U7LWL7_NEOID</name>
<proteinExistence type="predicted"/>
<dbReference type="Pfam" id="PF01112">
    <property type="entry name" value="Asparaginase_2"/>
    <property type="match status" value="1"/>
</dbReference>
<evidence type="ECO:0000256" key="1">
    <source>
        <dbReference type="PIRSR" id="PIRSR600246-1"/>
    </source>
</evidence>